<comment type="caution">
    <text evidence="2">The sequence shown here is derived from an EMBL/GenBank/DDBJ whole genome shotgun (WGS) entry which is preliminary data.</text>
</comment>
<dbReference type="GO" id="GO:0005886">
    <property type="term" value="C:plasma membrane"/>
    <property type="evidence" value="ECO:0007669"/>
    <property type="project" value="UniProtKB-SubCell"/>
</dbReference>
<evidence type="ECO:0000313" key="3">
    <source>
        <dbReference type="Proteomes" id="UP001155128"/>
    </source>
</evidence>
<sequence length="228" mass="24447">MTDTTTRSAPTAIPISLFAFSVFYGGMICIAGVLANKQAQLFELPGVGMLAVESGIFPFLLLVITASAVTELFGQKTAQRLVLFGFVPLIMASLLTLLVLQIPPAEEMDPERLSAFELLLASTPRIWLAGIAAYGISTLLNVWIFEKMKKPGGRLLWLRSAVAGVLSQTIDSLIFITIAFYGVFPIVELLIGQMLAKAVLSAVLIPPAVQLMVSLGRKLDAPKAQQAA</sequence>
<dbReference type="HAMAP" id="MF_02088">
    <property type="entry name" value="Q_prec_transport"/>
    <property type="match status" value="1"/>
</dbReference>
<feature type="transmembrane region" description="Helical" evidence="1">
    <location>
        <begin position="190"/>
        <end position="213"/>
    </location>
</feature>
<feature type="transmembrane region" description="Helical" evidence="1">
    <location>
        <begin position="12"/>
        <end position="35"/>
    </location>
</feature>
<dbReference type="GO" id="GO:0022857">
    <property type="term" value="F:transmembrane transporter activity"/>
    <property type="evidence" value="ECO:0007669"/>
    <property type="project" value="UniProtKB-UniRule"/>
</dbReference>
<protein>
    <recommendedName>
        <fullName evidence="1">Probable queuosine precursor transporter</fullName>
        <shortName evidence="1">Q precursor transporter</shortName>
    </recommendedName>
</protein>
<comment type="similarity">
    <text evidence="1">Belongs to the vitamin uptake transporter (VUT/ECF) (TC 2.A.88) family. Q precursor transporter subfamily.</text>
</comment>
<dbReference type="Pfam" id="PF02592">
    <property type="entry name" value="Vut_1"/>
    <property type="match status" value="1"/>
</dbReference>
<dbReference type="Proteomes" id="UP001155128">
    <property type="component" value="Unassembled WGS sequence"/>
</dbReference>
<feature type="transmembrane region" description="Helical" evidence="1">
    <location>
        <begin position="126"/>
        <end position="144"/>
    </location>
</feature>
<comment type="function">
    <text evidence="1">Involved in the import of queuosine (Q) precursors, required for Q precursor salvage.</text>
</comment>
<keyword evidence="1" id="KW-0813">Transport</keyword>
<evidence type="ECO:0000313" key="2">
    <source>
        <dbReference type="EMBL" id="MCM8556539.1"/>
    </source>
</evidence>
<feature type="transmembrane region" description="Helical" evidence="1">
    <location>
        <begin position="55"/>
        <end position="74"/>
    </location>
</feature>
<gene>
    <name evidence="2" type="ORF">NDO55_01730</name>
</gene>
<feature type="transmembrane region" description="Helical" evidence="1">
    <location>
        <begin position="156"/>
        <end position="184"/>
    </location>
</feature>
<dbReference type="NCBIfam" id="TIGR00697">
    <property type="entry name" value="queuosine precursor transporter"/>
    <property type="match status" value="1"/>
</dbReference>
<dbReference type="PANTHER" id="PTHR34300:SF2">
    <property type="entry name" value="QUEUOSINE PRECURSOR TRANSPORTER-RELATED"/>
    <property type="match status" value="1"/>
</dbReference>
<keyword evidence="1" id="KW-0472">Membrane</keyword>
<proteinExistence type="inferred from homology"/>
<dbReference type="RefSeq" id="WP_252111832.1">
    <property type="nucleotide sequence ID" value="NZ_JAMSHT010000001.1"/>
</dbReference>
<keyword evidence="3" id="KW-1185">Reference proteome</keyword>
<keyword evidence="1" id="KW-1003">Cell membrane</keyword>
<name>A0A9X2J1B0_9SPHN</name>
<dbReference type="AlphaFoldDB" id="A0A9X2J1B0"/>
<feature type="transmembrane region" description="Helical" evidence="1">
    <location>
        <begin position="81"/>
        <end position="102"/>
    </location>
</feature>
<dbReference type="EMBL" id="JAMSHT010000001">
    <property type="protein sequence ID" value="MCM8556539.1"/>
    <property type="molecule type" value="Genomic_DNA"/>
</dbReference>
<keyword evidence="1" id="KW-0812">Transmembrane</keyword>
<evidence type="ECO:0000256" key="1">
    <source>
        <dbReference type="HAMAP-Rule" id="MF_02088"/>
    </source>
</evidence>
<dbReference type="InterPro" id="IPR003744">
    <property type="entry name" value="YhhQ"/>
</dbReference>
<accession>A0A9X2J1B0</accession>
<keyword evidence="1" id="KW-1133">Transmembrane helix</keyword>
<dbReference type="PANTHER" id="PTHR34300">
    <property type="entry name" value="QUEUOSINE PRECURSOR TRANSPORTER-RELATED"/>
    <property type="match status" value="1"/>
</dbReference>
<keyword evidence="1" id="KW-0997">Cell inner membrane</keyword>
<organism evidence="2 3">
    <name type="scientific">Sphingomicrobium sediminis</name>
    <dbReference type="NCBI Taxonomy" id="2950949"/>
    <lineage>
        <taxon>Bacteria</taxon>
        <taxon>Pseudomonadati</taxon>
        <taxon>Pseudomonadota</taxon>
        <taxon>Alphaproteobacteria</taxon>
        <taxon>Sphingomonadales</taxon>
        <taxon>Sphingomonadaceae</taxon>
        <taxon>Sphingomicrobium</taxon>
    </lineage>
</organism>
<reference evidence="2" key="1">
    <citation type="submission" date="2022-06" db="EMBL/GenBank/DDBJ databases">
        <title>Sphingomicrobium sedimins sp. nov., a marine bacterium isolated from tidal flat.</title>
        <authorList>
            <person name="Kim C.-H."/>
            <person name="Yoo Y."/>
            <person name="Kim J.-J."/>
        </authorList>
    </citation>
    <scope>NUCLEOTIDE SEQUENCE</scope>
    <source>
        <strain evidence="2">GRR-S6-50</strain>
    </source>
</reference>
<comment type="subcellular location">
    <subcellularLocation>
        <location evidence="1">Cell inner membrane</location>
        <topology evidence="1">Multi-pass membrane protein</topology>
    </subcellularLocation>
</comment>